<dbReference type="CDD" id="cd13123">
    <property type="entry name" value="MATE_MurJ_like"/>
    <property type="match status" value="1"/>
</dbReference>
<dbReference type="PIRSF" id="PIRSF002869">
    <property type="entry name" value="MviN"/>
    <property type="match status" value="1"/>
</dbReference>
<dbReference type="PANTHER" id="PTHR47019:SF1">
    <property type="entry name" value="LIPID II FLIPPASE MURJ"/>
    <property type="match status" value="1"/>
</dbReference>
<name>A0A133KEV3_9FIRM</name>
<feature type="transmembrane region" description="Helical" evidence="8">
    <location>
        <begin position="222"/>
        <end position="240"/>
    </location>
</feature>
<keyword evidence="8 9" id="KW-0813">Transport</keyword>
<feature type="transmembrane region" description="Helical" evidence="8">
    <location>
        <begin position="48"/>
        <end position="68"/>
    </location>
</feature>
<feature type="transmembrane region" description="Helical" evidence="8">
    <location>
        <begin position="181"/>
        <end position="201"/>
    </location>
</feature>
<feature type="transmembrane region" description="Helical" evidence="8">
    <location>
        <begin position="260"/>
        <end position="280"/>
    </location>
</feature>
<feature type="transmembrane region" description="Helical" evidence="8">
    <location>
        <begin position="342"/>
        <end position="364"/>
    </location>
</feature>
<evidence type="ECO:0000256" key="2">
    <source>
        <dbReference type="ARBA" id="ARBA00022475"/>
    </source>
</evidence>
<dbReference type="Pfam" id="PF03023">
    <property type="entry name" value="MurJ"/>
    <property type="match status" value="1"/>
</dbReference>
<dbReference type="NCBIfam" id="TIGR01695">
    <property type="entry name" value="murJ_mviN"/>
    <property type="match status" value="1"/>
</dbReference>
<gene>
    <name evidence="8" type="primary">murJ</name>
    <name evidence="10" type="ORF">HMPREF3200_00956</name>
</gene>
<feature type="transmembrane region" description="Helical" evidence="8">
    <location>
        <begin position="376"/>
        <end position="396"/>
    </location>
</feature>
<evidence type="ECO:0000256" key="6">
    <source>
        <dbReference type="ARBA" id="ARBA00022989"/>
    </source>
</evidence>
<dbReference type="GO" id="GO:0071555">
    <property type="term" value="P:cell wall organization"/>
    <property type="evidence" value="ECO:0007669"/>
    <property type="project" value="UniProtKB-UniRule"/>
</dbReference>
<dbReference type="GO" id="GO:0034204">
    <property type="term" value="P:lipid translocation"/>
    <property type="evidence" value="ECO:0007669"/>
    <property type="project" value="TreeGrafter"/>
</dbReference>
<dbReference type="InterPro" id="IPR051050">
    <property type="entry name" value="Lipid_II_flippase_MurJ/MviN"/>
</dbReference>
<comment type="similarity">
    <text evidence="8 9">Belongs to the MurJ/MviN family.</text>
</comment>
<feature type="transmembrane region" description="Helical" evidence="8">
    <location>
        <begin position="151"/>
        <end position="175"/>
    </location>
</feature>
<comment type="pathway">
    <text evidence="8">Cell wall biogenesis; peptidoglycan biosynthesis.</text>
</comment>
<dbReference type="STRING" id="33036.HMPREF3200_00956"/>
<evidence type="ECO:0000256" key="4">
    <source>
        <dbReference type="ARBA" id="ARBA00022960"/>
    </source>
</evidence>
<dbReference type="EMBL" id="LRPM01000034">
    <property type="protein sequence ID" value="KWZ78060.1"/>
    <property type="molecule type" value="Genomic_DNA"/>
</dbReference>
<keyword evidence="7 8" id="KW-0472">Membrane</keyword>
<feature type="transmembrane region" description="Helical" evidence="8">
    <location>
        <begin position="463"/>
        <end position="488"/>
    </location>
</feature>
<keyword evidence="6 8" id="KW-1133">Transmembrane helix</keyword>
<evidence type="ECO:0000256" key="5">
    <source>
        <dbReference type="ARBA" id="ARBA00022984"/>
    </source>
</evidence>
<keyword evidence="8 9" id="KW-0961">Cell wall biogenesis/degradation</keyword>
<reference evidence="11" key="1">
    <citation type="submission" date="2016-01" db="EMBL/GenBank/DDBJ databases">
        <authorList>
            <person name="Mitreva M."/>
            <person name="Pepin K.H."/>
            <person name="Mihindukulasuriya K.A."/>
            <person name="Fulton R."/>
            <person name="Fronick C."/>
            <person name="O'Laughlin M."/>
            <person name="Miner T."/>
            <person name="Herter B."/>
            <person name="Rosa B.A."/>
            <person name="Cordes M."/>
            <person name="Tomlinson C."/>
            <person name="Wollam A."/>
            <person name="Palsikar V.B."/>
            <person name="Mardis E.R."/>
            <person name="Wilson R.K."/>
        </authorList>
    </citation>
    <scope>NUCLEOTIDE SEQUENCE [LARGE SCALE GENOMIC DNA]</scope>
    <source>
        <strain evidence="11">MJR8151</strain>
    </source>
</reference>
<comment type="function">
    <text evidence="8 9">Involved in peptidoglycan biosynthesis. Transports lipid-linked peptidoglycan precursors from the inner to the outer leaflet of the cytoplasmic membrane.</text>
</comment>
<dbReference type="Proteomes" id="UP000070383">
    <property type="component" value="Unassembled WGS sequence"/>
</dbReference>
<dbReference type="GO" id="GO:0008360">
    <property type="term" value="P:regulation of cell shape"/>
    <property type="evidence" value="ECO:0007669"/>
    <property type="project" value="UniProtKB-UniRule"/>
</dbReference>
<dbReference type="UniPathway" id="UPA00219"/>
<feature type="transmembrane region" description="Helical" evidence="8">
    <location>
        <begin position="80"/>
        <end position="101"/>
    </location>
</feature>
<comment type="caution">
    <text evidence="10">The sequence shown here is derived from an EMBL/GenBank/DDBJ whole genome shotgun (WGS) entry which is preliminary data.</text>
</comment>
<evidence type="ECO:0000256" key="1">
    <source>
        <dbReference type="ARBA" id="ARBA00004651"/>
    </source>
</evidence>
<evidence type="ECO:0000256" key="9">
    <source>
        <dbReference type="PIRNR" id="PIRNR002869"/>
    </source>
</evidence>
<protein>
    <recommendedName>
        <fullName evidence="8">Probable lipid II flippase MurJ</fullName>
    </recommendedName>
</protein>
<feature type="transmembrane region" description="Helical" evidence="8">
    <location>
        <begin position="121"/>
        <end position="139"/>
    </location>
</feature>
<keyword evidence="11" id="KW-1185">Reference proteome</keyword>
<keyword evidence="5 8" id="KW-0573">Peptidoglycan synthesis</keyword>
<keyword evidence="4 8" id="KW-0133">Cell shape</keyword>
<evidence type="ECO:0000256" key="3">
    <source>
        <dbReference type="ARBA" id="ARBA00022692"/>
    </source>
</evidence>
<dbReference type="GO" id="GO:0015648">
    <property type="term" value="F:lipid-linked peptidoglycan transporter activity"/>
    <property type="evidence" value="ECO:0007669"/>
    <property type="project" value="UniProtKB-UniRule"/>
</dbReference>
<feature type="transmembrane region" description="Helical" evidence="8">
    <location>
        <begin position="301"/>
        <end position="322"/>
    </location>
</feature>
<organism evidence="10 11">
    <name type="scientific">Anaerococcus tetradius</name>
    <dbReference type="NCBI Taxonomy" id="33036"/>
    <lineage>
        <taxon>Bacteria</taxon>
        <taxon>Bacillati</taxon>
        <taxon>Bacillota</taxon>
        <taxon>Tissierellia</taxon>
        <taxon>Tissierellales</taxon>
        <taxon>Peptoniphilaceae</taxon>
        <taxon>Anaerococcus</taxon>
    </lineage>
</organism>
<accession>A0A133KEV3</accession>
<dbReference type="PATRIC" id="fig|33036.3.peg.948"/>
<evidence type="ECO:0000313" key="11">
    <source>
        <dbReference type="Proteomes" id="UP000070383"/>
    </source>
</evidence>
<proteinExistence type="inferred from homology"/>
<keyword evidence="2 8" id="KW-1003">Cell membrane</keyword>
<evidence type="ECO:0000256" key="7">
    <source>
        <dbReference type="ARBA" id="ARBA00023136"/>
    </source>
</evidence>
<sequence>MGQTTILVMILTIISKLFGFVRESVMAAFIGAGEIKSIYTTAMTIPNMFTSIVMYGVLSTYIPIYNMVKNDKGEENAKLFTYNLINILMFYGIIILLFLIIFAEPISKIFSPDLSGDSLDLAVSFSRITSFSIFAYLYSSVIRGYLHINNNFYDPVIVGIILNIIIIIATILTGIFKNPYILMMGTLFAQVLQFIRFPFASKKLGLKYKKILDFNNPYLRKMLLMTIPIILSSAADQISILVDNSMASAFFGVTSVSKIFYSKTMLDFIMGVVTMTIASVSFPNIAKLGQSMEIDKMKKSVSSAVIITMILIIPCTFGMMALSNPIIKLAFERKAFTVFDTYVVSGLIVAYGPFIIFSSFIRIIGNSFYSVGDTKTPVIIILFQQAVNIILNFILIKFFKLYGLALATSISTAMGSLMIILAFYKRFGKLESMENIKSIVKITMASIIMAIVAYFIYDYSLNKISYILALLISVLFSGILYILIIFVFKINEVDRIKNYIMNKLERK</sequence>
<dbReference type="OrthoDB" id="9804143at2"/>
<feature type="transmembrane region" description="Helical" evidence="8">
    <location>
        <begin position="402"/>
        <end position="424"/>
    </location>
</feature>
<dbReference type="PRINTS" id="PR01806">
    <property type="entry name" value="VIRFACTRMVIN"/>
</dbReference>
<dbReference type="GO" id="GO:0009252">
    <property type="term" value="P:peptidoglycan biosynthetic process"/>
    <property type="evidence" value="ECO:0007669"/>
    <property type="project" value="UniProtKB-UniRule"/>
</dbReference>
<evidence type="ECO:0000313" key="10">
    <source>
        <dbReference type="EMBL" id="KWZ78060.1"/>
    </source>
</evidence>
<evidence type="ECO:0000256" key="8">
    <source>
        <dbReference type="HAMAP-Rule" id="MF_02078"/>
    </source>
</evidence>
<feature type="transmembrane region" description="Helical" evidence="8">
    <location>
        <begin position="436"/>
        <end position="457"/>
    </location>
</feature>
<dbReference type="InterPro" id="IPR004268">
    <property type="entry name" value="MurJ"/>
</dbReference>
<dbReference type="PANTHER" id="PTHR47019">
    <property type="entry name" value="LIPID II FLIPPASE MURJ"/>
    <property type="match status" value="1"/>
</dbReference>
<dbReference type="AlphaFoldDB" id="A0A133KEV3"/>
<dbReference type="GO" id="GO:0005886">
    <property type="term" value="C:plasma membrane"/>
    <property type="evidence" value="ECO:0007669"/>
    <property type="project" value="UniProtKB-SubCell"/>
</dbReference>
<dbReference type="HAMAP" id="MF_02078">
    <property type="entry name" value="MurJ_MviN"/>
    <property type="match status" value="1"/>
</dbReference>
<dbReference type="RefSeq" id="WP_060929358.1">
    <property type="nucleotide sequence ID" value="NZ_KQ955275.1"/>
</dbReference>
<comment type="subcellular location">
    <subcellularLocation>
        <location evidence="1 8">Cell membrane</location>
        <topology evidence="1 8">Multi-pass membrane protein</topology>
    </subcellularLocation>
</comment>
<keyword evidence="3 8" id="KW-0812">Transmembrane</keyword>